<gene>
    <name evidence="1" type="ORF">rCG_53487</name>
</gene>
<proteinExistence type="predicted"/>
<protein>
    <submittedName>
        <fullName evidence="1">RCG53487, isoform CRA_b</fullName>
    </submittedName>
</protein>
<sequence>MPPRLLGVWKATYKGSKLRKPQRSPALAHTHSPAHTQFAPALPPSLICFWENKP</sequence>
<reference evidence="2" key="1">
    <citation type="submission" date="2005-09" db="EMBL/GenBank/DDBJ databases">
        <authorList>
            <person name="Mural R.J."/>
            <person name="Li P.W."/>
            <person name="Adams M.D."/>
            <person name="Amanatides P.G."/>
            <person name="Baden-Tillson H."/>
            <person name="Barnstead M."/>
            <person name="Chin S.H."/>
            <person name="Dew I."/>
            <person name="Evans C.A."/>
            <person name="Ferriera S."/>
            <person name="Flanigan M."/>
            <person name="Fosler C."/>
            <person name="Glodek A."/>
            <person name="Gu Z."/>
            <person name="Holt R.A."/>
            <person name="Jennings D."/>
            <person name="Kraft C.L."/>
            <person name="Lu F."/>
            <person name="Nguyen T."/>
            <person name="Nusskern D.R."/>
            <person name="Pfannkoch C.M."/>
            <person name="Sitter C."/>
            <person name="Sutton G.G."/>
            <person name="Venter J.C."/>
            <person name="Wang Z."/>
            <person name="Woodage T."/>
            <person name="Zheng X.H."/>
            <person name="Zhong F."/>
        </authorList>
    </citation>
    <scope>NUCLEOTIDE SEQUENCE [LARGE SCALE GENOMIC DNA]</scope>
    <source>
        <strain>BN</strain>
        <strain evidence="2">Sprague-Dawley</strain>
    </source>
</reference>
<evidence type="ECO:0000313" key="1">
    <source>
        <dbReference type="EMBL" id="EDL97768.1"/>
    </source>
</evidence>
<evidence type="ECO:0000313" key="2">
    <source>
        <dbReference type="Proteomes" id="UP000234681"/>
    </source>
</evidence>
<accession>A6JRH5</accession>
<dbReference type="Proteomes" id="UP000234681">
    <property type="component" value="Chromosome 5"/>
</dbReference>
<organism evidence="1 2">
    <name type="scientific">Rattus norvegicus</name>
    <name type="common">Rat</name>
    <dbReference type="NCBI Taxonomy" id="10116"/>
    <lineage>
        <taxon>Eukaryota</taxon>
        <taxon>Metazoa</taxon>
        <taxon>Chordata</taxon>
        <taxon>Craniata</taxon>
        <taxon>Vertebrata</taxon>
        <taxon>Euteleostomi</taxon>
        <taxon>Mammalia</taxon>
        <taxon>Eutheria</taxon>
        <taxon>Euarchontoglires</taxon>
        <taxon>Glires</taxon>
        <taxon>Rodentia</taxon>
        <taxon>Myomorpha</taxon>
        <taxon>Muroidea</taxon>
        <taxon>Muridae</taxon>
        <taxon>Murinae</taxon>
        <taxon>Rattus</taxon>
    </lineage>
</organism>
<name>A6JRH5_RAT</name>
<dbReference type="AlphaFoldDB" id="A6JRH5"/>
<dbReference type="EMBL" id="CH473998">
    <property type="protein sequence ID" value="EDL97768.1"/>
    <property type="molecule type" value="Genomic_DNA"/>
</dbReference>